<dbReference type="Gene3D" id="1.10.357.10">
    <property type="entry name" value="Tetracycline Repressor, domain 2"/>
    <property type="match status" value="1"/>
</dbReference>
<sequence>MVKITEIKQENILCAAIEIFQAKGLEQASMEAISKKAEVSKRTLYKYYPTKEALFSAMVEQLFANVIHINQISFDPDQSVEAQLTDIARQEVALVSSDCFISLARVVCSESIRSQKYASLILQDVQKLENCKGLEKWIRGGIEAGKLSVECPHIASEQFLASLKSITFYPQLFAHQPPTSEPERELAIRMAVKQFVNTYEIAA</sequence>
<dbReference type="InterPro" id="IPR039536">
    <property type="entry name" value="TetR_C_Proteobacteria"/>
</dbReference>
<feature type="DNA-binding region" description="H-T-H motif" evidence="2">
    <location>
        <begin position="29"/>
        <end position="48"/>
    </location>
</feature>
<evidence type="ECO:0000313" key="5">
    <source>
        <dbReference type="Proteomes" id="UP001057998"/>
    </source>
</evidence>
<dbReference type="PRINTS" id="PR00455">
    <property type="entry name" value="HTHTETR"/>
</dbReference>
<protein>
    <submittedName>
        <fullName evidence="4">TetR/AcrR family transcriptional regulator</fullName>
    </submittedName>
</protein>
<evidence type="ECO:0000259" key="3">
    <source>
        <dbReference type="PROSITE" id="PS50977"/>
    </source>
</evidence>
<dbReference type="Proteomes" id="UP001057998">
    <property type="component" value="Chromosome 2"/>
</dbReference>
<evidence type="ECO:0000256" key="2">
    <source>
        <dbReference type="PROSITE-ProRule" id="PRU00335"/>
    </source>
</evidence>
<evidence type="ECO:0000256" key="1">
    <source>
        <dbReference type="ARBA" id="ARBA00023125"/>
    </source>
</evidence>
<proteinExistence type="predicted"/>
<organism evidence="4 5">
    <name type="scientific">Photobacterium atrarenae</name>
    <dbReference type="NCBI Taxonomy" id="865757"/>
    <lineage>
        <taxon>Bacteria</taxon>
        <taxon>Pseudomonadati</taxon>
        <taxon>Pseudomonadota</taxon>
        <taxon>Gammaproteobacteria</taxon>
        <taxon>Vibrionales</taxon>
        <taxon>Vibrionaceae</taxon>
        <taxon>Photobacterium</taxon>
    </lineage>
</organism>
<dbReference type="SUPFAM" id="SSF46689">
    <property type="entry name" value="Homeodomain-like"/>
    <property type="match status" value="1"/>
</dbReference>
<evidence type="ECO:0000313" key="4">
    <source>
        <dbReference type="EMBL" id="UTV29495.1"/>
    </source>
</evidence>
<name>A0ABY5GJK7_9GAMM</name>
<reference evidence="4" key="1">
    <citation type="submission" date="2022-07" db="EMBL/GenBank/DDBJ databases">
        <title>Genome sequencing of Photobacterium atrarenae GJH2-4.</title>
        <authorList>
            <person name="Park S.-J."/>
        </authorList>
    </citation>
    <scope>NUCLEOTIDE SEQUENCE</scope>
    <source>
        <strain evidence="4">GJH2-4</strain>
    </source>
</reference>
<dbReference type="RefSeq" id="WP_255390812.1">
    <property type="nucleotide sequence ID" value="NZ_CP101509.1"/>
</dbReference>
<dbReference type="InterPro" id="IPR050109">
    <property type="entry name" value="HTH-type_TetR-like_transc_reg"/>
</dbReference>
<feature type="domain" description="HTH tetR-type" evidence="3">
    <location>
        <begin position="6"/>
        <end position="66"/>
    </location>
</feature>
<keyword evidence="5" id="KW-1185">Reference proteome</keyword>
<dbReference type="PANTHER" id="PTHR30055">
    <property type="entry name" value="HTH-TYPE TRANSCRIPTIONAL REGULATOR RUTR"/>
    <property type="match status" value="1"/>
</dbReference>
<dbReference type="PROSITE" id="PS50977">
    <property type="entry name" value="HTH_TETR_2"/>
    <property type="match status" value="1"/>
</dbReference>
<dbReference type="Pfam" id="PF00440">
    <property type="entry name" value="TetR_N"/>
    <property type="match status" value="1"/>
</dbReference>
<dbReference type="Pfam" id="PF14246">
    <property type="entry name" value="TetR_C_7"/>
    <property type="match status" value="1"/>
</dbReference>
<keyword evidence="1 2" id="KW-0238">DNA-binding</keyword>
<gene>
    <name evidence="4" type="ORF">NNL38_20980</name>
</gene>
<dbReference type="InterPro" id="IPR009057">
    <property type="entry name" value="Homeodomain-like_sf"/>
</dbReference>
<dbReference type="EMBL" id="CP101509">
    <property type="protein sequence ID" value="UTV29495.1"/>
    <property type="molecule type" value="Genomic_DNA"/>
</dbReference>
<dbReference type="PANTHER" id="PTHR30055:SF146">
    <property type="entry name" value="HTH-TYPE TRANSCRIPTIONAL DUAL REGULATOR CECR"/>
    <property type="match status" value="1"/>
</dbReference>
<dbReference type="InterPro" id="IPR001647">
    <property type="entry name" value="HTH_TetR"/>
</dbReference>
<accession>A0ABY5GJK7</accession>
<dbReference type="Gene3D" id="1.10.10.60">
    <property type="entry name" value="Homeodomain-like"/>
    <property type="match status" value="1"/>
</dbReference>